<dbReference type="Proteomes" id="UP000681720">
    <property type="component" value="Unassembled WGS sequence"/>
</dbReference>
<dbReference type="EMBL" id="CAJOBJ010003727">
    <property type="protein sequence ID" value="CAF3975928.1"/>
    <property type="molecule type" value="Genomic_DNA"/>
</dbReference>
<dbReference type="Proteomes" id="UP000676336">
    <property type="component" value="Unassembled WGS sequence"/>
</dbReference>
<accession>A0A816RJU9</accession>
<evidence type="ECO:0000313" key="4">
    <source>
        <dbReference type="EMBL" id="CAF3975928.1"/>
    </source>
</evidence>
<dbReference type="OrthoDB" id="10065867at2759"/>
<protein>
    <recommendedName>
        <fullName evidence="6">Ubiquitin-like domain-containing protein</fullName>
    </recommendedName>
</protein>
<dbReference type="AlphaFoldDB" id="A0A816RJU9"/>
<proteinExistence type="predicted"/>
<comment type="caution">
    <text evidence="2">The sequence shown here is derived from an EMBL/GenBank/DDBJ whole genome shotgun (WGS) entry which is preliminary data.</text>
</comment>
<evidence type="ECO:0000313" key="1">
    <source>
        <dbReference type="EMBL" id="CAF1683330.1"/>
    </source>
</evidence>
<evidence type="ECO:0000313" key="2">
    <source>
        <dbReference type="EMBL" id="CAF2074795.1"/>
    </source>
</evidence>
<sequence>MTTTKATIWVRIENCETEKVRIDAELDIDDLKKKLLGKDANKYRAIYQNTCLRSDAAIPIGTTFEQPISLCLEHAPNASNTQFVLPNVDSLTSYQSQDDQQTSLERIDHDQRESIHFSRTSNQQGSQACTYDSHYFVPNSLHQSFNTLTNARQVPPADYFVQQLPNPVNTLPDAYVYEQKHLRPSISFQNDQRYHSLPVSSTGHPPYYAPTAIRMPSVVSRKNHEIKDFIYPKRPPWLSGYVIRHIFTRCCVQTTVSPAME</sequence>
<evidence type="ECO:0000313" key="3">
    <source>
        <dbReference type="EMBL" id="CAF3888105.1"/>
    </source>
</evidence>
<dbReference type="Proteomes" id="UP000663824">
    <property type="component" value="Unassembled WGS sequence"/>
</dbReference>
<organism evidence="2 5">
    <name type="scientific">Rotaria magnacalcarata</name>
    <dbReference type="NCBI Taxonomy" id="392030"/>
    <lineage>
        <taxon>Eukaryota</taxon>
        <taxon>Metazoa</taxon>
        <taxon>Spiralia</taxon>
        <taxon>Gnathifera</taxon>
        <taxon>Rotifera</taxon>
        <taxon>Eurotatoria</taxon>
        <taxon>Bdelloidea</taxon>
        <taxon>Philodinida</taxon>
        <taxon>Philodinidae</taxon>
        <taxon>Rotaria</taxon>
    </lineage>
</organism>
<evidence type="ECO:0000313" key="5">
    <source>
        <dbReference type="Proteomes" id="UP000663824"/>
    </source>
</evidence>
<dbReference type="EMBL" id="CAJOBI010001563">
    <property type="protein sequence ID" value="CAF3888105.1"/>
    <property type="molecule type" value="Genomic_DNA"/>
</dbReference>
<gene>
    <name evidence="4" type="ORF">GIL414_LOCUS10408</name>
    <name evidence="1" type="ORF">KQP761_LOCUS37469</name>
    <name evidence="2" type="ORF">MBJ925_LOCUS17366</name>
    <name evidence="3" type="ORF">SMN809_LOCUS5973</name>
</gene>
<reference evidence="2" key="1">
    <citation type="submission" date="2021-02" db="EMBL/GenBank/DDBJ databases">
        <authorList>
            <person name="Nowell W R."/>
        </authorList>
    </citation>
    <scope>NUCLEOTIDE SEQUENCE</scope>
</reference>
<dbReference type="Proteomes" id="UP000663834">
    <property type="component" value="Unassembled WGS sequence"/>
</dbReference>
<dbReference type="EMBL" id="CAJNOW010021218">
    <property type="protein sequence ID" value="CAF1683330.1"/>
    <property type="molecule type" value="Genomic_DNA"/>
</dbReference>
<dbReference type="EMBL" id="CAJNRE010008678">
    <property type="protein sequence ID" value="CAF2074795.1"/>
    <property type="molecule type" value="Genomic_DNA"/>
</dbReference>
<evidence type="ECO:0008006" key="6">
    <source>
        <dbReference type="Google" id="ProtNLM"/>
    </source>
</evidence>
<name>A0A816RJU9_9BILA</name>